<dbReference type="EMBL" id="CP081958">
    <property type="protein sequence ID" value="QZP37350.1"/>
    <property type="molecule type" value="Genomic_DNA"/>
</dbReference>
<feature type="domain" description="Blue (type 1) copper" evidence="4">
    <location>
        <begin position="82"/>
        <end position="207"/>
    </location>
</feature>
<feature type="region of interest" description="Disordered" evidence="3">
    <location>
        <begin position="30"/>
        <end position="63"/>
    </location>
</feature>
<organism evidence="5 6">
    <name type="scientific">Halobaculum magnesiiphilum</name>
    <dbReference type="NCBI Taxonomy" id="1017351"/>
    <lineage>
        <taxon>Archaea</taxon>
        <taxon>Methanobacteriati</taxon>
        <taxon>Methanobacteriota</taxon>
        <taxon>Stenosarchaea group</taxon>
        <taxon>Halobacteria</taxon>
        <taxon>Halobacteriales</taxon>
        <taxon>Haloferacaceae</taxon>
        <taxon>Halobaculum</taxon>
    </lineage>
</organism>
<gene>
    <name evidence="5" type="ORF">K6T50_13870</name>
</gene>
<feature type="compositionally biased region" description="Acidic residues" evidence="3">
    <location>
        <begin position="281"/>
        <end position="302"/>
    </location>
</feature>
<accession>A0A8T8WBX6</accession>
<dbReference type="SUPFAM" id="SSF49503">
    <property type="entry name" value="Cupredoxins"/>
    <property type="match status" value="1"/>
</dbReference>
<dbReference type="InterPro" id="IPR008972">
    <property type="entry name" value="Cupredoxin"/>
</dbReference>
<dbReference type="Proteomes" id="UP000826254">
    <property type="component" value="Chromosome"/>
</dbReference>
<feature type="compositionally biased region" description="Gly residues" evidence="3">
    <location>
        <begin position="267"/>
        <end position="280"/>
    </location>
</feature>
<evidence type="ECO:0000313" key="6">
    <source>
        <dbReference type="Proteomes" id="UP000826254"/>
    </source>
</evidence>
<dbReference type="PROSITE" id="PS51318">
    <property type="entry name" value="TAT"/>
    <property type="match status" value="1"/>
</dbReference>
<keyword evidence="2" id="KW-0186">Copper</keyword>
<evidence type="ECO:0000313" key="5">
    <source>
        <dbReference type="EMBL" id="QZP37350.1"/>
    </source>
</evidence>
<dbReference type="InterPro" id="IPR006311">
    <property type="entry name" value="TAT_signal"/>
</dbReference>
<dbReference type="InterPro" id="IPR000923">
    <property type="entry name" value="BlueCu_1"/>
</dbReference>
<feature type="region of interest" description="Disordered" evidence="3">
    <location>
        <begin position="254"/>
        <end position="302"/>
    </location>
</feature>
<dbReference type="RefSeq" id="WP_222607159.1">
    <property type="nucleotide sequence ID" value="NZ_CP081958.1"/>
</dbReference>
<feature type="region of interest" description="Disordered" evidence="3">
    <location>
        <begin position="140"/>
        <end position="180"/>
    </location>
</feature>
<name>A0A8T8WBX6_9EURY</name>
<protein>
    <recommendedName>
        <fullName evidence="4">Blue (type 1) copper domain-containing protein</fullName>
    </recommendedName>
</protein>
<proteinExistence type="predicted"/>
<evidence type="ECO:0000256" key="1">
    <source>
        <dbReference type="ARBA" id="ARBA00022723"/>
    </source>
</evidence>
<keyword evidence="6" id="KW-1185">Reference proteome</keyword>
<dbReference type="GeneID" id="67179250"/>
<evidence type="ECO:0000256" key="2">
    <source>
        <dbReference type="ARBA" id="ARBA00023008"/>
    </source>
</evidence>
<feature type="compositionally biased region" description="Acidic residues" evidence="3">
    <location>
        <begin position="157"/>
        <end position="171"/>
    </location>
</feature>
<dbReference type="GO" id="GO:0005507">
    <property type="term" value="F:copper ion binding"/>
    <property type="evidence" value="ECO:0007669"/>
    <property type="project" value="InterPro"/>
</dbReference>
<sequence>MGTSNDPTHGQSRRDVMKALGVGAGLSVAGGTAAARTGDSGVRAQTDDEEPGTVPDGSGAGTVHEVRTVIGGPPTNPDRPADFYYEPTGLHVDPGDVIRFVFATPDHNVVGYHPAYGMRRRVPIGVEAFSSPLLGWAPSSIPGDMVDPPAETMGPGEGDDGGDDDTDDDGGDGPVPDTWLHSFDTPGVYDLLCSPHEGFGMAMRVVVGDDPEAPFETEDPSALPEPRAGPVGLARVTLTDPALQPSAIVEAGTVEWQSLDSVQSGAGSDGGEGSGGTGDDGSGDDDDGGDDGTGNDDGEGDE</sequence>
<evidence type="ECO:0000256" key="3">
    <source>
        <dbReference type="SAM" id="MobiDB-lite"/>
    </source>
</evidence>
<dbReference type="GO" id="GO:0009055">
    <property type="term" value="F:electron transfer activity"/>
    <property type="evidence" value="ECO:0007669"/>
    <property type="project" value="InterPro"/>
</dbReference>
<evidence type="ECO:0000259" key="4">
    <source>
        <dbReference type="Pfam" id="PF00127"/>
    </source>
</evidence>
<dbReference type="AlphaFoldDB" id="A0A8T8WBX6"/>
<dbReference type="Pfam" id="PF00127">
    <property type="entry name" value="Copper-bind"/>
    <property type="match status" value="1"/>
</dbReference>
<dbReference type="KEGG" id="hmp:K6T50_13870"/>
<reference evidence="5 6" key="1">
    <citation type="journal article" date="2021" name="Int. J. Syst. Evol. Microbiol.">
        <title>Halobaculum halophilum sp. nov. and Halobaculum salinum sp. nov., isolated from salt lake and saline soil.</title>
        <authorList>
            <person name="Cui H.L."/>
            <person name="Shi X.W."/>
            <person name="Yin X.M."/>
            <person name="Yang X.Y."/>
            <person name="Hou J."/>
            <person name="Zhu L."/>
        </authorList>
    </citation>
    <scope>NUCLEOTIDE SEQUENCE [LARGE SCALE GENOMIC DNA]</scope>
    <source>
        <strain evidence="5 6">NBRC 109044</strain>
    </source>
</reference>
<dbReference type="Gene3D" id="2.60.40.420">
    <property type="entry name" value="Cupredoxins - blue copper proteins"/>
    <property type="match status" value="1"/>
</dbReference>
<feature type="compositionally biased region" description="Polar residues" evidence="3">
    <location>
        <begin position="255"/>
        <end position="266"/>
    </location>
</feature>
<keyword evidence="1" id="KW-0479">Metal-binding</keyword>